<dbReference type="PROSITE" id="PS51257">
    <property type="entry name" value="PROKAR_LIPOPROTEIN"/>
    <property type="match status" value="1"/>
</dbReference>
<dbReference type="PANTHER" id="PTHR43283:SF7">
    <property type="entry name" value="BETA-LACTAMASE-RELATED DOMAIN-CONTAINING PROTEIN"/>
    <property type="match status" value="1"/>
</dbReference>
<dbReference type="GO" id="GO:0019875">
    <property type="term" value="F:6-aminohexanoate-dimer hydrolase activity"/>
    <property type="evidence" value="ECO:0007669"/>
    <property type="project" value="UniProtKB-EC"/>
</dbReference>
<dbReference type="EMBL" id="LR743507">
    <property type="protein sequence ID" value="CAA2102515.1"/>
    <property type="molecule type" value="Genomic_DNA"/>
</dbReference>
<organism evidence="2">
    <name type="scientific">Variovorax paradoxus</name>
    <dbReference type="NCBI Taxonomy" id="34073"/>
    <lineage>
        <taxon>Bacteria</taxon>
        <taxon>Pseudomonadati</taxon>
        <taxon>Pseudomonadota</taxon>
        <taxon>Betaproteobacteria</taxon>
        <taxon>Burkholderiales</taxon>
        <taxon>Comamonadaceae</taxon>
        <taxon>Variovorax</taxon>
    </lineage>
</organism>
<dbReference type="RefSeq" id="WP_339089479.1">
    <property type="nucleotide sequence ID" value="NZ_LR743507.1"/>
</dbReference>
<protein>
    <submittedName>
        <fullName evidence="2">6-aminohexanoate-dimer hydrolase</fullName>
        <ecNumber evidence="2">3.5.1.46</ecNumber>
    </submittedName>
</protein>
<dbReference type="Gene3D" id="3.40.710.10">
    <property type="entry name" value="DD-peptidase/beta-lactamase superfamily"/>
    <property type="match status" value="1"/>
</dbReference>
<dbReference type="PANTHER" id="PTHR43283">
    <property type="entry name" value="BETA-LACTAMASE-RELATED"/>
    <property type="match status" value="1"/>
</dbReference>
<dbReference type="Pfam" id="PF00144">
    <property type="entry name" value="Beta-lactamase"/>
    <property type="match status" value="1"/>
</dbReference>
<dbReference type="InterPro" id="IPR050789">
    <property type="entry name" value="Diverse_Enzym_Activities"/>
</dbReference>
<dbReference type="EC" id="3.5.1.46" evidence="2"/>
<feature type="domain" description="Beta-lactamase-related" evidence="1">
    <location>
        <begin position="61"/>
        <end position="340"/>
    </location>
</feature>
<dbReference type="PROSITE" id="PS51318">
    <property type="entry name" value="TAT"/>
    <property type="match status" value="1"/>
</dbReference>
<dbReference type="InterPro" id="IPR006311">
    <property type="entry name" value="TAT_signal"/>
</dbReference>
<gene>
    <name evidence="2" type="primary">nylB'_1</name>
    <name evidence="2" type="ORF">VVAX_01794</name>
</gene>
<evidence type="ECO:0000313" key="2">
    <source>
        <dbReference type="EMBL" id="CAA2102515.1"/>
    </source>
</evidence>
<sequence>MNSRRSIVFAGGGALLGAATAGCASASSDWSVAGPGRRMPADALDKVLLDAGRSAPALRGIVVVRDGLLAGERYYAGASANDLLPINSATKSVCSMLVGQALQQGKIRSLSDTVADLLPEASRKAPDAPAARVTLRQILTGTTGLAYDWRTQTQALFDAADTAAFALDLPRDGEAPGSWSYNDAAVSLLTPILERAHGMPIAQVAMRDLFTPLGIGRFTWRRDKSGHATAYMGLALRTRDLAKLAWTMADGGRWNGTQVVPADWVADSTRRHGPAQWRNPPIAGTGYGYLWFTGTLDGRDVAWGWGYGGQFALLVPSLQLVLATAATAPAPKDVSIQTATVARLVQQVVALAASSA</sequence>
<proteinExistence type="predicted"/>
<accession>A0A679J1V6</accession>
<reference evidence="2" key="1">
    <citation type="submission" date="2019-12" db="EMBL/GenBank/DDBJ databases">
        <authorList>
            <person name="Cremers G."/>
        </authorList>
    </citation>
    <scope>NUCLEOTIDE SEQUENCE</scope>
    <source>
        <strain evidence="2">Vvax</strain>
    </source>
</reference>
<dbReference type="SUPFAM" id="SSF56601">
    <property type="entry name" value="beta-lactamase/transpeptidase-like"/>
    <property type="match status" value="1"/>
</dbReference>
<evidence type="ECO:0000259" key="1">
    <source>
        <dbReference type="Pfam" id="PF00144"/>
    </source>
</evidence>
<keyword evidence="2" id="KW-0378">Hydrolase</keyword>
<dbReference type="InterPro" id="IPR001466">
    <property type="entry name" value="Beta-lactam-related"/>
</dbReference>
<dbReference type="AlphaFoldDB" id="A0A679J1V6"/>
<dbReference type="InterPro" id="IPR012338">
    <property type="entry name" value="Beta-lactam/transpept-like"/>
</dbReference>
<name>A0A679J1V6_VARPD</name>